<dbReference type="RefSeq" id="WP_066339678.1">
    <property type="nucleotide sequence ID" value="NZ_CP016503.1"/>
</dbReference>
<name>A0A1B1U583_9HELI</name>
<evidence type="ECO:0000313" key="3">
    <source>
        <dbReference type="Proteomes" id="UP000092884"/>
    </source>
</evidence>
<dbReference type="EMBL" id="CP016503">
    <property type="protein sequence ID" value="ANV97891.1"/>
    <property type="molecule type" value="Genomic_DNA"/>
</dbReference>
<gene>
    <name evidence="2" type="ORF">BBW65_03340</name>
</gene>
<dbReference type="KEGG" id="het:BBW65_03340"/>
<keyword evidence="3" id="KW-1185">Reference proteome</keyword>
<organism evidence="2 3">
    <name type="scientific">Helicobacter enhydrae</name>
    <dbReference type="NCBI Taxonomy" id="222136"/>
    <lineage>
        <taxon>Bacteria</taxon>
        <taxon>Pseudomonadati</taxon>
        <taxon>Campylobacterota</taxon>
        <taxon>Epsilonproteobacteria</taxon>
        <taxon>Campylobacterales</taxon>
        <taxon>Helicobacteraceae</taxon>
        <taxon>Helicobacter</taxon>
    </lineage>
</organism>
<proteinExistence type="predicted"/>
<dbReference type="STRING" id="222136.BBW65_03340"/>
<sequence length="59" mass="7074">MKKEREKKPCFFCRGLRLRKIDFLLIVIVCVIMYWANQYQMREIEHSQGGNTPALIETK</sequence>
<accession>A0A1B1U583</accession>
<protein>
    <submittedName>
        <fullName evidence="2">Uncharacterized protein</fullName>
    </submittedName>
</protein>
<keyword evidence="1" id="KW-0472">Membrane</keyword>
<evidence type="ECO:0000256" key="1">
    <source>
        <dbReference type="SAM" id="Phobius"/>
    </source>
</evidence>
<dbReference type="Proteomes" id="UP000092884">
    <property type="component" value="Chromosome"/>
</dbReference>
<evidence type="ECO:0000313" key="2">
    <source>
        <dbReference type="EMBL" id="ANV97891.1"/>
    </source>
</evidence>
<dbReference type="OrthoDB" id="5328522at2"/>
<reference evidence="3" key="1">
    <citation type="submission" date="2016-07" db="EMBL/GenBank/DDBJ databases">
        <authorList>
            <person name="Florea S."/>
            <person name="Webb J.S."/>
            <person name="Jaromczyk J."/>
            <person name="Schardl C.L."/>
        </authorList>
    </citation>
    <scope>NUCLEOTIDE SEQUENCE [LARGE SCALE GENOMIC DNA]</scope>
    <source>
        <strain evidence="3">MIT 01-6242</strain>
    </source>
</reference>
<keyword evidence="1" id="KW-0812">Transmembrane</keyword>
<dbReference type="AlphaFoldDB" id="A0A1B1U583"/>
<feature type="transmembrane region" description="Helical" evidence="1">
    <location>
        <begin position="21"/>
        <end position="37"/>
    </location>
</feature>
<keyword evidence="1" id="KW-1133">Transmembrane helix</keyword>